<proteinExistence type="predicted"/>
<evidence type="ECO:0000259" key="3">
    <source>
        <dbReference type="Pfam" id="PF07553"/>
    </source>
</evidence>
<dbReference type="InterPro" id="IPR036388">
    <property type="entry name" value="WH-like_DNA-bd_sf"/>
</dbReference>
<evidence type="ECO:0000256" key="1">
    <source>
        <dbReference type="SAM" id="MobiDB-lite"/>
    </source>
</evidence>
<dbReference type="RefSeq" id="WP_072305438.1">
    <property type="nucleotide sequence ID" value="NZ_FPJA01000004.1"/>
</dbReference>
<evidence type="ECO:0000313" key="5">
    <source>
        <dbReference type="Proteomes" id="UP000182958"/>
    </source>
</evidence>
<sequence>MKKVKLSLCGILLSMSLLFSLSNISEASVETFNAKGEYTVSKKETIQQAEDAAFSEALRSISEQVGVLVSSNTQVKNSKVTHDEIITISRNLIKVISKKFDRSVTSAGDIHITAYVTGSVDSDVVISEIKQSSNKHSSSQPPQNTHRGNIKQSAEQSRNNNSSSEYENALQQAQNYSDQAHLSKKGLLRQLLYVGFSKEISTSAIENIDVDWKNNALEKANVYLLHGYFSKKGIYRQLFSPSEGFTHEEALYAMNNVSADWNAHALGKAEQYQLMGLSKNAIHRQLLYEGFTKDEARYAISKL</sequence>
<dbReference type="AlphaFoldDB" id="A0A1K1M4S5"/>
<keyword evidence="2" id="KW-0732">Signal</keyword>
<keyword evidence="5" id="KW-1185">Reference proteome</keyword>
<dbReference type="Proteomes" id="UP000182958">
    <property type="component" value="Unassembled WGS sequence"/>
</dbReference>
<feature type="compositionally biased region" description="Low complexity" evidence="1">
    <location>
        <begin position="153"/>
        <end position="168"/>
    </location>
</feature>
<feature type="compositionally biased region" description="Polar residues" evidence="1">
    <location>
        <begin position="130"/>
        <end position="152"/>
    </location>
</feature>
<feature type="domain" description="Putative host cell surface-exposed lipoprotein Ltp-like HTH region" evidence="3">
    <location>
        <begin position="165"/>
        <end position="208"/>
    </location>
</feature>
<feature type="domain" description="Putative host cell surface-exposed lipoprotein Ltp-like HTH region" evidence="3">
    <location>
        <begin position="211"/>
        <end position="257"/>
    </location>
</feature>
<dbReference type="Pfam" id="PF07553">
    <property type="entry name" value="Lipoprotein_Ltp"/>
    <property type="match status" value="3"/>
</dbReference>
<evidence type="ECO:0000256" key="2">
    <source>
        <dbReference type="SAM" id="SignalP"/>
    </source>
</evidence>
<dbReference type="Gene3D" id="1.10.10.10">
    <property type="entry name" value="Winged helix-like DNA-binding domain superfamily/Winged helix DNA-binding domain"/>
    <property type="match status" value="3"/>
</dbReference>
<feature type="signal peptide" evidence="2">
    <location>
        <begin position="1"/>
        <end position="27"/>
    </location>
</feature>
<dbReference type="InterPro" id="IPR011434">
    <property type="entry name" value="Ltp-like_HTH"/>
</dbReference>
<feature type="domain" description="Putative host cell surface-exposed lipoprotein Ltp-like HTH region" evidence="3">
    <location>
        <begin position="260"/>
        <end position="303"/>
    </location>
</feature>
<reference evidence="5" key="1">
    <citation type="submission" date="2016-11" db="EMBL/GenBank/DDBJ databases">
        <authorList>
            <person name="Varghese N."/>
            <person name="Submissions S."/>
        </authorList>
    </citation>
    <scope>NUCLEOTIDE SEQUENCE [LARGE SCALE GENOMIC DNA]</scope>
    <source>
        <strain evidence="5">C3</strain>
    </source>
</reference>
<keyword evidence="4" id="KW-0449">Lipoprotein</keyword>
<name>A0A1K1M4S5_SELRU</name>
<dbReference type="EMBL" id="FPJA01000004">
    <property type="protein sequence ID" value="SFW18089.1"/>
    <property type="molecule type" value="Genomic_DNA"/>
</dbReference>
<feature type="chain" id="PRO_5012814671" evidence="2">
    <location>
        <begin position="28"/>
        <end position="303"/>
    </location>
</feature>
<organism evidence="4 5">
    <name type="scientific">Selenomonas ruminantium</name>
    <dbReference type="NCBI Taxonomy" id="971"/>
    <lineage>
        <taxon>Bacteria</taxon>
        <taxon>Bacillati</taxon>
        <taxon>Bacillota</taxon>
        <taxon>Negativicutes</taxon>
        <taxon>Selenomonadales</taxon>
        <taxon>Selenomonadaceae</taxon>
        <taxon>Selenomonas</taxon>
    </lineage>
</organism>
<gene>
    <name evidence="4" type="ORF">SAMN02910323_0574</name>
</gene>
<evidence type="ECO:0000313" key="4">
    <source>
        <dbReference type="EMBL" id="SFW18089.1"/>
    </source>
</evidence>
<accession>A0A1K1M4S5</accession>
<feature type="region of interest" description="Disordered" evidence="1">
    <location>
        <begin position="130"/>
        <end position="172"/>
    </location>
</feature>
<protein>
    <submittedName>
        <fullName evidence="4">Host cell surface-exposed lipoprotein</fullName>
    </submittedName>
</protein>